<feature type="region of interest" description="Disordered" evidence="1">
    <location>
        <begin position="257"/>
        <end position="281"/>
    </location>
</feature>
<evidence type="ECO:0000313" key="2">
    <source>
        <dbReference type="EMBL" id="EMR68259.1"/>
    </source>
</evidence>
<proteinExistence type="predicted"/>
<dbReference type="HOGENOM" id="CLU_428950_0_0_1"/>
<reference evidence="3" key="1">
    <citation type="journal article" date="2013" name="Genome Announc.">
        <title>Draft genome sequence of the grapevine dieback fungus Eutypa lata UCR-EL1.</title>
        <authorList>
            <person name="Blanco-Ulate B."/>
            <person name="Rolshausen P.E."/>
            <person name="Cantu D."/>
        </authorList>
    </citation>
    <scope>NUCLEOTIDE SEQUENCE [LARGE SCALE GENOMIC DNA]</scope>
    <source>
        <strain evidence="3">UCR-EL1</strain>
    </source>
</reference>
<accession>M7SPB0</accession>
<dbReference type="KEGG" id="ela:UCREL1_4716"/>
<evidence type="ECO:0000313" key="3">
    <source>
        <dbReference type="Proteomes" id="UP000012174"/>
    </source>
</evidence>
<dbReference type="EMBL" id="KB706272">
    <property type="protein sequence ID" value="EMR68259.1"/>
    <property type="molecule type" value="Genomic_DNA"/>
</dbReference>
<sequence>MLVKLDGKIRSWDEKTSALEENDFIYDPAQWGKMVKNWDQAKFEFFVPIVMGREPGQTLDRFRDMSEDLRVVLLNEEADLARKKYMSACGGRDQAKGDLDIANKQIKELQSRKSTGDSKIAQLTTARDQVITERDQTTTERDQAVRERDQVIRERDEAIRGRDEADKERCQIRDQTRDRIEVVRKEKDNEKDQIEERHGDKVKELESKIRDLTVGGQEGDEKIRKYQTKIQEYENTTRGLEKKIQDHEKTIRGLEGKIRDSNEKARKSEENAQELERKTRELEAKTRELKEKAEGLQNTAEDREKVIRDFQTKAQELEQSTGNLKNEVSRRVSNELGMARFFMNQSGMEQELARDVNSWIPFVAAIDGSDELEQQEDYERLRPWTILQTWDAHDVMLADRPNRDLGGHIIHLYGRVLGRMWDEDTIDLIRVVVLHLKTVPTAPTNVLLHLLDRCLENLDESIGKRDPVNIDAHLVAFSFWQCANLIQKRLPATDRISQIAGLYKTVVAEGWKGISGLLSILGDDSGVEMKALIRSRRVLAEEEQPPSNTPVSSSLVDKPLQYCADQDIGLLVLPDIGHRVWALNLKENTIRLIDNSRGKYGILSEFSLTGLNGEAIIVPNATERDYKWVIDHLNYEAS</sequence>
<gene>
    <name evidence="2" type="ORF">UCREL1_4716</name>
</gene>
<keyword evidence="3" id="KW-1185">Reference proteome</keyword>
<protein>
    <submittedName>
        <fullName evidence="2">Putative structural maintenance of chromosomes protein</fullName>
    </submittedName>
</protein>
<organism evidence="2 3">
    <name type="scientific">Eutypa lata (strain UCR-EL1)</name>
    <name type="common">Grapevine dieback disease fungus</name>
    <name type="synonym">Eutypa armeniacae</name>
    <dbReference type="NCBI Taxonomy" id="1287681"/>
    <lineage>
        <taxon>Eukaryota</taxon>
        <taxon>Fungi</taxon>
        <taxon>Dikarya</taxon>
        <taxon>Ascomycota</taxon>
        <taxon>Pezizomycotina</taxon>
        <taxon>Sordariomycetes</taxon>
        <taxon>Xylariomycetidae</taxon>
        <taxon>Xylariales</taxon>
        <taxon>Diatrypaceae</taxon>
        <taxon>Eutypa</taxon>
    </lineage>
</organism>
<dbReference type="OMA" id="RANANFY"/>
<dbReference type="Proteomes" id="UP000012174">
    <property type="component" value="Unassembled WGS sequence"/>
</dbReference>
<name>M7SPB0_EUTLA</name>
<dbReference type="OrthoDB" id="4779230at2759"/>
<dbReference type="AlphaFoldDB" id="M7SPB0"/>
<evidence type="ECO:0000256" key="1">
    <source>
        <dbReference type="SAM" id="MobiDB-lite"/>
    </source>
</evidence>
<dbReference type="STRING" id="1287681.M7SPB0"/>
<dbReference type="Gene3D" id="1.10.287.950">
    <property type="entry name" value="Methyl-accepting chemotaxis protein"/>
    <property type="match status" value="1"/>
</dbReference>